<accession>A0A0F9K4L3</accession>
<organism evidence="1">
    <name type="scientific">marine sediment metagenome</name>
    <dbReference type="NCBI Taxonomy" id="412755"/>
    <lineage>
        <taxon>unclassified sequences</taxon>
        <taxon>metagenomes</taxon>
        <taxon>ecological metagenomes</taxon>
    </lineage>
</organism>
<dbReference type="AlphaFoldDB" id="A0A0F9K4L3"/>
<dbReference type="EMBL" id="LAZR01008728">
    <property type="protein sequence ID" value="KKM76903.1"/>
    <property type="molecule type" value="Genomic_DNA"/>
</dbReference>
<gene>
    <name evidence="1" type="ORF">LCGC14_1375400</name>
</gene>
<sequence>MPELYDYDTLVQGRKSIINNIEAFEKALVDEREKLKEYDVQIIKAEAILELHGVLPTKQPED</sequence>
<reference evidence="1" key="1">
    <citation type="journal article" date="2015" name="Nature">
        <title>Complex archaea that bridge the gap between prokaryotes and eukaryotes.</title>
        <authorList>
            <person name="Spang A."/>
            <person name="Saw J.H."/>
            <person name="Jorgensen S.L."/>
            <person name="Zaremba-Niedzwiedzka K."/>
            <person name="Martijn J."/>
            <person name="Lind A.E."/>
            <person name="van Eijk R."/>
            <person name="Schleper C."/>
            <person name="Guy L."/>
            <person name="Ettema T.J."/>
        </authorList>
    </citation>
    <scope>NUCLEOTIDE SEQUENCE</scope>
</reference>
<comment type="caution">
    <text evidence="1">The sequence shown here is derived from an EMBL/GenBank/DDBJ whole genome shotgun (WGS) entry which is preliminary data.</text>
</comment>
<name>A0A0F9K4L3_9ZZZZ</name>
<protein>
    <submittedName>
        <fullName evidence="1">Uncharacterized protein</fullName>
    </submittedName>
</protein>
<proteinExistence type="predicted"/>
<evidence type="ECO:0000313" key="1">
    <source>
        <dbReference type="EMBL" id="KKM76903.1"/>
    </source>
</evidence>